<keyword evidence="2" id="KW-1185">Reference proteome</keyword>
<evidence type="ECO:0000313" key="2">
    <source>
        <dbReference type="Proteomes" id="UP000277212"/>
    </source>
</evidence>
<organism evidence="1 2">
    <name type="scientific">Fusarium kuroshium</name>
    <dbReference type="NCBI Taxonomy" id="2010991"/>
    <lineage>
        <taxon>Eukaryota</taxon>
        <taxon>Fungi</taxon>
        <taxon>Dikarya</taxon>
        <taxon>Ascomycota</taxon>
        <taxon>Pezizomycotina</taxon>
        <taxon>Sordariomycetes</taxon>
        <taxon>Hypocreomycetidae</taxon>
        <taxon>Hypocreales</taxon>
        <taxon>Nectriaceae</taxon>
        <taxon>Fusarium</taxon>
        <taxon>Fusarium solani species complex</taxon>
    </lineage>
</organism>
<protein>
    <submittedName>
        <fullName evidence="1">Uncharacterized protein</fullName>
    </submittedName>
</protein>
<dbReference type="Proteomes" id="UP000277212">
    <property type="component" value="Unassembled WGS sequence"/>
</dbReference>
<gene>
    <name evidence="1" type="ORF">CDV36_014162</name>
</gene>
<comment type="caution">
    <text evidence="1">The sequence shown here is derived from an EMBL/GenBank/DDBJ whole genome shotgun (WGS) entry which is preliminary data.</text>
</comment>
<reference evidence="1 2" key="1">
    <citation type="submission" date="2017-06" db="EMBL/GenBank/DDBJ databases">
        <title>Comparative genomic analysis of Ambrosia Fusariam Clade fungi.</title>
        <authorList>
            <person name="Stajich J.E."/>
            <person name="Carrillo J."/>
            <person name="Kijimoto T."/>
            <person name="Eskalen A."/>
            <person name="O'Donnell K."/>
            <person name="Kasson M."/>
        </authorList>
    </citation>
    <scope>NUCLEOTIDE SEQUENCE [LARGE SCALE GENOMIC DNA]</scope>
    <source>
        <strain evidence="1">UCR3666</strain>
    </source>
</reference>
<accession>A0A3M2RIL1</accession>
<name>A0A3M2RIL1_9HYPO</name>
<sequence>MPCSTSLPIALLSGLALFDAIVHMSGAVLPPIAVIRGPSGSRLLVSWFLLPLLLKVQYFHLPSDPSDAQSEIHAPAAIASQQDYCRPWDDKQNEAHWCMLLSAGIDSTQSCVKPRSGSGAYEIPNLIASNRRPEVTQDVDFLAYSQKTEKNIPELSVQLPETR</sequence>
<dbReference type="EMBL" id="NKUJ01000431">
    <property type="protein sequence ID" value="RMJ05177.1"/>
    <property type="molecule type" value="Genomic_DNA"/>
</dbReference>
<proteinExistence type="predicted"/>
<evidence type="ECO:0000313" key="1">
    <source>
        <dbReference type="EMBL" id="RMJ05177.1"/>
    </source>
</evidence>
<dbReference type="AlphaFoldDB" id="A0A3M2RIL1"/>